<proteinExistence type="predicted"/>
<sequence>MRENVYAFHFHDMMDQKRVLMGGPWNFDNALLVLVAPDEYEDFSEMEFRWDEFWIQIHNAPLICMTKKVGLLLGNKVGRVTDIDIGASRDCIGNRDFAFGARLRASSPVKSRPGGSKSQAGFRSIAASRRVASGETRNQTAVEESDQNRDIDRSPSKKLGAGFSGSPGTLEQTVNLHHLQRNIETKRKQLLSLNQNVLGSSWNSIQAIEKELDSLLYKEETYWCQRSRTNWLWEGDKNTHFFHRTASNRKARNNIEGLLNSQRVWVSSRSGVVGTILDYFKPLFSSF</sequence>
<evidence type="ECO:0000256" key="1">
    <source>
        <dbReference type="SAM" id="MobiDB-lite"/>
    </source>
</evidence>
<dbReference type="PANTHER" id="PTHR31286:SF167">
    <property type="entry name" value="OS09G0268800 PROTEIN"/>
    <property type="match status" value="1"/>
</dbReference>
<gene>
    <name evidence="2" type="ORF">JRO89_XS13G0205700</name>
</gene>
<feature type="region of interest" description="Disordered" evidence="1">
    <location>
        <begin position="106"/>
        <end position="170"/>
    </location>
</feature>
<name>A0ABQ8H9B1_9ROSI</name>
<evidence type="ECO:0000313" key="3">
    <source>
        <dbReference type="Proteomes" id="UP000827721"/>
    </source>
</evidence>
<protein>
    <recommendedName>
        <fullName evidence="4">DUF4283 domain-containing protein</fullName>
    </recommendedName>
</protein>
<dbReference type="EMBL" id="JAFEMO010000013">
    <property type="protein sequence ID" value="KAH7550512.1"/>
    <property type="molecule type" value="Genomic_DNA"/>
</dbReference>
<dbReference type="InterPro" id="IPR040256">
    <property type="entry name" value="At4g02000-like"/>
</dbReference>
<comment type="caution">
    <text evidence="2">The sequence shown here is derived from an EMBL/GenBank/DDBJ whole genome shotgun (WGS) entry which is preliminary data.</text>
</comment>
<reference evidence="2 3" key="1">
    <citation type="submission" date="2021-02" db="EMBL/GenBank/DDBJ databases">
        <title>Plant Genome Project.</title>
        <authorList>
            <person name="Zhang R.-G."/>
        </authorList>
    </citation>
    <scope>NUCLEOTIDE SEQUENCE [LARGE SCALE GENOMIC DNA]</scope>
    <source>
        <tissue evidence="2">Leaves</tissue>
    </source>
</reference>
<keyword evidence="3" id="KW-1185">Reference proteome</keyword>
<organism evidence="2 3">
    <name type="scientific">Xanthoceras sorbifolium</name>
    <dbReference type="NCBI Taxonomy" id="99658"/>
    <lineage>
        <taxon>Eukaryota</taxon>
        <taxon>Viridiplantae</taxon>
        <taxon>Streptophyta</taxon>
        <taxon>Embryophyta</taxon>
        <taxon>Tracheophyta</taxon>
        <taxon>Spermatophyta</taxon>
        <taxon>Magnoliopsida</taxon>
        <taxon>eudicotyledons</taxon>
        <taxon>Gunneridae</taxon>
        <taxon>Pentapetalae</taxon>
        <taxon>rosids</taxon>
        <taxon>malvids</taxon>
        <taxon>Sapindales</taxon>
        <taxon>Sapindaceae</taxon>
        <taxon>Xanthoceroideae</taxon>
        <taxon>Xanthoceras</taxon>
    </lineage>
</organism>
<accession>A0ABQ8H9B1</accession>
<dbReference type="Proteomes" id="UP000827721">
    <property type="component" value="Unassembled WGS sequence"/>
</dbReference>
<feature type="compositionally biased region" description="Basic and acidic residues" evidence="1">
    <location>
        <begin position="146"/>
        <end position="155"/>
    </location>
</feature>
<dbReference type="PANTHER" id="PTHR31286">
    <property type="entry name" value="GLYCINE-RICH CELL WALL STRUCTURAL PROTEIN 1.8-LIKE"/>
    <property type="match status" value="1"/>
</dbReference>
<evidence type="ECO:0000313" key="2">
    <source>
        <dbReference type="EMBL" id="KAH7550512.1"/>
    </source>
</evidence>
<evidence type="ECO:0008006" key="4">
    <source>
        <dbReference type="Google" id="ProtNLM"/>
    </source>
</evidence>